<evidence type="ECO:0000313" key="3">
    <source>
        <dbReference type="Proteomes" id="UP001160148"/>
    </source>
</evidence>
<evidence type="ECO:0000256" key="1">
    <source>
        <dbReference type="SAM" id="MobiDB-lite"/>
    </source>
</evidence>
<evidence type="ECO:0000313" key="2">
    <source>
        <dbReference type="EMBL" id="CAI6344809.1"/>
    </source>
</evidence>
<dbReference type="Proteomes" id="UP001160148">
    <property type="component" value="Unassembled WGS sequence"/>
</dbReference>
<dbReference type="EMBL" id="CARXXK010000001">
    <property type="protein sequence ID" value="CAI6344809.1"/>
    <property type="molecule type" value="Genomic_DNA"/>
</dbReference>
<reference evidence="2 3" key="1">
    <citation type="submission" date="2023-01" db="EMBL/GenBank/DDBJ databases">
        <authorList>
            <person name="Whitehead M."/>
        </authorList>
    </citation>
    <scope>NUCLEOTIDE SEQUENCE [LARGE SCALE GENOMIC DNA]</scope>
</reference>
<name>A0AAV0VMF0_9HEMI</name>
<protein>
    <submittedName>
        <fullName evidence="2">Uncharacterized protein</fullName>
    </submittedName>
</protein>
<dbReference type="AlphaFoldDB" id="A0AAV0VMF0"/>
<keyword evidence="3" id="KW-1185">Reference proteome</keyword>
<gene>
    <name evidence="2" type="ORF">MEUPH1_LOCUS1895</name>
</gene>
<comment type="caution">
    <text evidence="2">The sequence shown here is derived from an EMBL/GenBank/DDBJ whole genome shotgun (WGS) entry which is preliminary data.</text>
</comment>
<feature type="region of interest" description="Disordered" evidence="1">
    <location>
        <begin position="106"/>
        <end position="138"/>
    </location>
</feature>
<accession>A0AAV0VMF0</accession>
<proteinExistence type="predicted"/>
<sequence>MAVTTIKNITDELNAMLEENLEGILANVENGNYEYYVYGGDHVMVILVEPLVFVLARITSSLSTGEPLTITEITDGNNFENTPDLVAPVENDVMLKGEYSIMSVEEHSGVEPAEETGEQNSCGPNGGPEPTEAGKRLPLRRSRMSTVWKRVKRVFRFLCCCGCRSD</sequence>
<organism evidence="2 3">
    <name type="scientific">Macrosiphum euphorbiae</name>
    <name type="common">potato aphid</name>
    <dbReference type="NCBI Taxonomy" id="13131"/>
    <lineage>
        <taxon>Eukaryota</taxon>
        <taxon>Metazoa</taxon>
        <taxon>Ecdysozoa</taxon>
        <taxon>Arthropoda</taxon>
        <taxon>Hexapoda</taxon>
        <taxon>Insecta</taxon>
        <taxon>Pterygota</taxon>
        <taxon>Neoptera</taxon>
        <taxon>Paraneoptera</taxon>
        <taxon>Hemiptera</taxon>
        <taxon>Sternorrhyncha</taxon>
        <taxon>Aphidomorpha</taxon>
        <taxon>Aphidoidea</taxon>
        <taxon>Aphididae</taxon>
        <taxon>Macrosiphini</taxon>
        <taxon>Macrosiphum</taxon>
    </lineage>
</organism>